<protein>
    <submittedName>
        <fullName evidence="1">Uncharacterized protein</fullName>
    </submittedName>
</protein>
<name>A0A5J4RPP7_9ZZZZ</name>
<evidence type="ECO:0000313" key="1">
    <source>
        <dbReference type="EMBL" id="KAA6334871.1"/>
    </source>
</evidence>
<dbReference type="EMBL" id="SNRY01000951">
    <property type="protein sequence ID" value="KAA6334871.1"/>
    <property type="molecule type" value="Genomic_DNA"/>
</dbReference>
<comment type="caution">
    <text evidence="1">The sequence shown here is derived from an EMBL/GenBank/DDBJ whole genome shotgun (WGS) entry which is preliminary data.</text>
</comment>
<accession>A0A5J4RPP7</accession>
<dbReference type="AlphaFoldDB" id="A0A5J4RPP7"/>
<sequence length="165" mass="19089">MHLENRKKKLLSINKMLSQRLSVFHSIWVCPDGSGYTLQFFLLVPSQKEFSLLSFTRHADCATNNRLKTPLNSAPDKRYFFTHPSLFLHSPPRNSILLRAISSLFLHSQSTLLVEILHSRAAFSILFAHSRSDKTVYRLYSAPKYPILTQFSESTLSDFLLYRHT</sequence>
<organism evidence="1">
    <name type="scientific">termite gut metagenome</name>
    <dbReference type="NCBI Taxonomy" id="433724"/>
    <lineage>
        <taxon>unclassified sequences</taxon>
        <taxon>metagenomes</taxon>
        <taxon>organismal metagenomes</taxon>
    </lineage>
</organism>
<gene>
    <name evidence="1" type="ORF">EZS27_016847</name>
</gene>
<proteinExistence type="predicted"/>
<reference evidence="1" key="1">
    <citation type="submission" date="2019-03" db="EMBL/GenBank/DDBJ databases">
        <title>Single cell metagenomics reveals metabolic interactions within the superorganism composed of flagellate Streblomastix strix and complex community of Bacteroidetes bacteria on its surface.</title>
        <authorList>
            <person name="Treitli S.C."/>
            <person name="Kolisko M."/>
            <person name="Husnik F."/>
            <person name="Keeling P."/>
            <person name="Hampl V."/>
        </authorList>
    </citation>
    <scope>NUCLEOTIDE SEQUENCE</scope>
    <source>
        <strain evidence="1">STM</strain>
    </source>
</reference>